<organism evidence="2 3">
    <name type="scientific">Candidatus Nitronereus thalassa</name>
    <dbReference type="NCBI Taxonomy" id="3020898"/>
    <lineage>
        <taxon>Bacteria</taxon>
        <taxon>Pseudomonadati</taxon>
        <taxon>Nitrospirota</taxon>
        <taxon>Nitrospiria</taxon>
        <taxon>Nitrospirales</taxon>
        <taxon>Nitrospiraceae</taxon>
        <taxon>Candidatus Nitronereus</taxon>
    </lineage>
</organism>
<dbReference type="Gene3D" id="1.10.600.10">
    <property type="entry name" value="Farnesyl Diphosphate Synthase"/>
    <property type="match status" value="1"/>
</dbReference>
<evidence type="ECO:0000313" key="2">
    <source>
        <dbReference type="EMBL" id="MDT7041940.1"/>
    </source>
</evidence>
<dbReference type="GO" id="GO:0016740">
    <property type="term" value="F:transferase activity"/>
    <property type="evidence" value="ECO:0007669"/>
    <property type="project" value="UniProtKB-KW"/>
</dbReference>
<dbReference type="InterPro" id="IPR002060">
    <property type="entry name" value="Squ/phyt_synthse"/>
</dbReference>
<dbReference type="Proteomes" id="UP001250932">
    <property type="component" value="Unassembled WGS sequence"/>
</dbReference>
<dbReference type="NCBIfam" id="TIGR03465">
    <property type="entry name" value="HpnD"/>
    <property type="match status" value="1"/>
</dbReference>
<evidence type="ECO:0000256" key="1">
    <source>
        <dbReference type="ARBA" id="ARBA00022679"/>
    </source>
</evidence>
<dbReference type="RefSeq" id="WP_313832285.1">
    <property type="nucleotide sequence ID" value="NZ_JAQOUE010000001.1"/>
</dbReference>
<protein>
    <submittedName>
        <fullName evidence="2">Presqualene diphosphate synthase HpnD</fullName>
        <ecNumber evidence="2">2.5.1.103</ecNumber>
    </submittedName>
</protein>
<evidence type="ECO:0000313" key="3">
    <source>
        <dbReference type="Proteomes" id="UP001250932"/>
    </source>
</evidence>
<accession>A0ABU3K6C0</accession>
<name>A0ABU3K6C0_9BACT</name>
<dbReference type="CDD" id="cd00683">
    <property type="entry name" value="Trans_IPPS_HH"/>
    <property type="match status" value="1"/>
</dbReference>
<proteinExistence type="predicted"/>
<keyword evidence="1 2" id="KW-0808">Transferase</keyword>
<dbReference type="InterPro" id="IPR008949">
    <property type="entry name" value="Isoprenoid_synthase_dom_sf"/>
</dbReference>
<dbReference type="EC" id="2.5.1.103" evidence="2"/>
<dbReference type="Pfam" id="PF00494">
    <property type="entry name" value="SQS_PSY"/>
    <property type="match status" value="1"/>
</dbReference>
<dbReference type="PROSITE" id="PS01044">
    <property type="entry name" value="SQUALEN_PHYTOEN_SYN_1"/>
    <property type="match status" value="1"/>
</dbReference>
<dbReference type="InterPro" id="IPR033904">
    <property type="entry name" value="Trans_IPPS_HH"/>
</dbReference>
<comment type="caution">
    <text evidence="2">The sequence shown here is derived from an EMBL/GenBank/DDBJ whole genome shotgun (WGS) entry which is preliminary data.</text>
</comment>
<gene>
    <name evidence="2" type="primary">hpnD</name>
    <name evidence="2" type="ORF">PPG34_06215</name>
</gene>
<dbReference type="SUPFAM" id="SSF48576">
    <property type="entry name" value="Terpenoid synthases"/>
    <property type="match status" value="1"/>
</dbReference>
<sequence>MTPTMTPDEAQAYCTAKTKASGSNFYYSFFFLPRFRREAMYTVYTFCHEVDDAVDHPPTGTNPQEQLSQWRQEIKAIYQGTPRHPVTISLAEHVKRLGIPEEYLQELVTGMEMDLTQTRYTTFENLYPYCYRVASIVGLICLKVFGTQDPRAQEYAINLGVAFQLTNILRDVGADSDRQRIYLPQEDLARFKYSEQELLTKTRSAQFLELMKFEANRAHEFYQKAQAVYDTLPKSDRKSLLPAEIMRGVYFKILTRIQSSNYAVFESRIRISPPLRILIALKSWLQTSFNNGFSVRP</sequence>
<dbReference type="PANTHER" id="PTHR31480">
    <property type="entry name" value="BIFUNCTIONAL LYCOPENE CYCLASE/PHYTOENE SYNTHASE"/>
    <property type="match status" value="1"/>
</dbReference>
<dbReference type="EMBL" id="JAQOUE010000001">
    <property type="protein sequence ID" value="MDT7041940.1"/>
    <property type="molecule type" value="Genomic_DNA"/>
</dbReference>
<keyword evidence="3" id="KW-1185">Reference proteome</keyword>
<dbReference type="InterPro" id="IPR017828">
    <property type="entry name" value="SQ_synth_HpnD-like"/>
</dbReference>
<dbReference type="InterPro" id="IPR019845">
    <property type="entry name" value="Squalene/phytoene_synthase_CS"/>
</dbReference>
<dbReference type="PROSITE" id="PS01045">
    <property type="entry name" value="SQUALEN_PHYTOEN_SYN_2"/>
    <property type="match status" value="1"/>
</dbReference>
<reference evidence="2 3" key="1">
    <citation type="journal article" date="2023" name="ISME J.">
        <title>Cultivation and genomic characterization of novel and ubiquitous marine nitrite-oxidizing bacteria from the Nitrospirales.</title>
        <authorList>
            <person name="Mueller A.J."/>
            <person name="Daebeler A."/>
            <person name="Herbold C.W."/>
            <person name="Kirkegaard R.H."/>
            <person name="Daims H."/>
        </authorList>
    </citation>
    <scope>NUCLEOTIDE SEQUENCE [LARGE SCALE GENOMIC DNA]</scope>
    <source>
        <strain evidence="2 3">EB</strain>
    </source>
</reference>